<dbReference type="Pfam" id="PF05521">
    <property type="entry name" value="Phage_HCP"/>
    <property type="match status" value="1"/>
</dbReference>
<dbReference type="Proteomes" id="UP000199236">
    <property type="component" value="Unassembled WGS sequence"/>
</dbReference>
<dbReference type="EMBL" id="FOVR01000001">
    <property type="protein sequence ID" value="SFN57146.1"/>
    <property type="molecule type" value="Genomic_DNA"/>
</dbReference>
<name>A0A1I5A442_9HYPH</name>
<organism evidence="1 2">
    <name type="scientific">Cohaesibacter marisflavi</name>
    <dbReference type="NCBI Taxonomy" id="655353"/>
    <lineage>
        <taxon>Bacteria</taxon>
        <taxon>Pseudomonadati</taxon>
        <taxon>Pseudomonadota</taxon>
        <taxon>Alphaproteobacteria</taxon>
        <taxon>Hyphomicrobiales</taxon>
        <taxon>Cohaesibacteraceae</taxon>
    </lineage>
</organism>
<keyword evidence="2" id="KW-1185">Reference proteome</keyword>
<accession>A0A1I5A442</accession>
<protein>
    <submittedName>
        <fullName evidence="1">Head-tail adaptor</fullName>
    </submittedName>
</protein>
<dbReference type="InterPro" id="IPR008767">
    <property type="entry name" value="Phage_SPP1_head-tail_adaptor"/>
</dbReference>
<reference evidence="1 2" key="1">
    <citation type="submission" date="2016-10" db="EMBL/GenBank/DDBJ databases">
        <authorList>
            <person name="de Groot N.N."/>
        </authorList>
    </citation>
    <scope>NUCLEOTIDE SEQUENCE [LARGE SCALE GENOMIC DNA]</scope>
    <source>
        <strain evidence="1 2">CGMCC 1.9157</strain>
    </source>
</reference>
<dbReference type="InterPro" id="IPR038666">
    <property type="entry name" value="SSP1_head-tail_sf"/>
</dbReference>
<evidence type="ECO:0000313" key="1">
    <source>
        <dbReference type="EMBL" id="SFN57146.1"/>
    </source>
</evidence>
<proteinExistence type="predicted"/>
<sequence>MAQTALAPFQFDPAGLRHQIALYQPIYDEAAPWGGAETLELVAEVWAGLLAVDSNERTNAEQASNNLSLRFVIRHREGLEPLTALTYENALYDCLSMHDPDGTKRWLLIEARTRLGAQS</sequence>
<dbReference type="STRING" id="655353.SAMN04488056_101336"/>
<gene>
    <name evidence="1" type="ORF">SAMN04488056_101336</name>
</gene>
<evidence type="ECO:0000313" key="2">
    <source>
        <dbReference type="Proteomes" id="UP000199236"/>
    </source>
</evidence>
<dbReference type="Gene3D" id="2.40.10.270">
    <property type="entry name" value="Bacteriophage SPP1 head-tail adaptor protein"/>
    <property type="match status" value="1"/>
</dbReference>
<dbReference type="RefSeq" id="WP_175527866.1">
    <property type="nucleotide sequence ID" value="NZ_FOVR01000001.1"/>
</dbReference>
<dbReference type="AlphaFoldDB" id="A0A1I5A442"/>